<feature type="compositionally biased region" description="Polar residues" evidence="1">
    <location>
        <begin position="1"/>
        <end position="11"/>
    </location>
</feature>
<protein>
    <recommendedName>
        <fullName evidence="4">Transcription elongation factor B polypeptide 3</fullName>
    </recommendedName>
</protein>
<feature type="compositionally biased region" description="Basic and acidic residues" evidence="1">
    <location>
        <begin position="362"/>
        <end position="380"/>
    </location>
</feature>
<reference evidence="2" key="1">
    <citation type="journal article" date="2023" name="Insect Mol. Biol.">
        <title>Genome sequencing provides insights into the evolution of gene families encoding plant cell wall-degrading enzymes in longhorned beetles.</title>
        <authorList>
            <person name="Shin N.R."/>
            <person name="Okamura Y."/>
            <person name="Kirsch R."/>
            <person name="Pauchet Y."/>
        </authorList>
    </citation>
    <scope>NUCLEOTIDE SEQUENCE</scope>
    <source>
        <strain evidence="2">AMC_N1</strain>
    </source>
</reference>
<sequence>MEPVSTAYSTENDTENYEESGGESEEFKNLENVKISSHGSGDEKKEGNSHSVSNNKHTSGEKRDKHKDKHNSSSKRKKECADDRERQHKSKKRHMSYSSESDEEYEESHSKQKPHHKHRSESSDDSDYKKHKSKKSKHSNDTSESEDSYKEFKLKSSESNKDCRDSRKSKLNEKTENKRHDYETHLSMEAKSKRHKFEYKFKEDSGCEMSKSNGKHKSKKRFQVRNRRSKGQKSKSQKEKKESKSAEFKEKPNSKKEETRTSEEKHKTFKDEKENERKEKNSNNMSKSGERSKSSSTNSKHKSSSDNKKREAVKHVDNEKIVNGIDSGSGASFADALGMCEPVMSIKTFNNKKKKHASVSSPEKRRASSSHAKPEKNDKYEVEDDDEDNVPPLLKQEPPEPLNINISSLLPEITPHYKPLGLPVESQPRRILTPDEALSQAISNKNIRTKVYSGNKSYGKVETLFDLCVRILQDNIDALEYTGGVPYSILKPVLERATPDQLFNMEHHNPYLIQDTDDLWQLHCQKEFRTKKREELESWREMYMRCLDEREARLNAITANIKQSQDKSIPVRTTKLAYVDSVVKPPRNIARKQAKNGIVFDKKPTLTPSSRLSALATAGDAGKVAVPNPGSRAVERSSNISNAVLKPKKAPLMAKTLSLFKNRFRR</sequence>
<keyword evidence="3" id="KW-1185">Reference proteome</keyword>
<proteinExistence type="predicted"/>
<organism evidence="2 3">
    <name type="scientific">Aromia moschata</name>
    <dbReference type="NCBI Taxonomy" id="1265417"/>
    <lineage>
        <taxon>Eukaryota</taxon>
        <taxon>Metazoa</taxon>
        <taxon>Ecdysozoa</taxon>
        <taxon>Arthropoda</taxon>
        <taxon>Hexapoda</taxon>
        <taxon>Insecta</taxon>
        <taxon>Pterygota</taxon>
        <taxon>Neoptera</taxon>
        <taxon>Endopterygota</taxon>
        <taxon>Coleoptera</taxon>
        <taxon>Polyphaga</taxon>
        <taxon>Cucujiformia</taxon>
        <taxon>Chrysomeloidea</taxon>
        <taxon>Cerambycidae</taxon>
        <taxon>Cerambycinae</taxon>
        <taxon>Callichromatini</taxon>
        <taxon>Aromia</taxon>
    </lineage>
</organism>
<accession>A0AAV8Y002</accession>
<dbReference type="PANTHER" id="PTHR15141:SF76">
    <property type="entry name" value="TRANSCRIPTION ELONGATION FACTOR B POLYPEPTIDE 3"/>
    <property type="match status" value="1"/>
</dbReference>
<dbReference type="AlphaFoldDB" id="A0AAV8Y002"/>
<feature type="compositionally biased region" description="Basic and acidic residues" evidence="1">
    <location>
        <begin position="236"/>
        <end position="281"/>
    </location>
</feature>
<dbReference type="InterPro" id="IPR051870">
    <property type="entry name" value="Elongin-A_domain"/>
</dbReference>
<dbReference type="InterPro" id="IPR010684">
    <property type="entry name" value="RNA_pol_II_trans_fac_SIII_A"/>
</dbReference>
<feature type="region of interest" description="Disordered" evidence="1">
    <location>
        <begin position="1"/>
        <end position="330"/>
    </location>
</feature>
<feature type="compositionally biased region" description="Basic and acidic residues" evidence="1">
    <location>
        <begin position="147"/>
        <end position="191"/>
    </location>
</feature>
<feature type="compositionally biased region" description="Basic and acidic residues" evidence="1">
    <location>
        <begin position="303"/>
        <end position="320"/>
    </location>
</feature>
<dbReference type="PANTHER" id="PTHR15141">
    <property type="entry name" value="TRANSCRIPTION ELONGATION FACTOR B POLYPEPTIDE 3"/>
    <property type="match status" value="1"/>
</dbReference>
<evidence type="ECO:0008006" key="4">
    <source>
        <dbReference type="Google" id="ProtNLM"/>
    </source>
</evidence>
<dbReference type="Gene3D" id="6.10.250.3180">
    <property type="match status" value="1"/>
</dbReference>
<feature type="region of interest" description="Disordered" evidence="1">
    <location>
        <begin position="351"/>
        <end position="401"/>
    </location>
</feature>
<gene>
    <name evidence="2" type="ORF">NQ318_005988</name>
</gene>
<evidence type="ECO:0000256" key="1">
    <source>
        <dbReference type="SAM" id="MobiDB-lite"/>
    </source>
</evidence>
<dbReference type="Pfam" id="PF06881">
    <property type="entry name" value="Elongin_A"/>
    <property type="match status" value="1"/>
</dbReference>
<comment type="caution">
    <text evidence="2">The sequence shown here is derived from an EMBL/GenBank/DDBJ whole genome shotgun (WGS) entry which is preliminary data.</text>
</comment>
<feature type="compositionally biased region" description="Basic residues" evidence="1">
    <location>
        <begin position="213"/>
        <end position="235"/>
    </location>
</feature>
<feature type="compositionally biased region" description="Acidic residues" evidence="1">
    <location>
        <begin position="12"/>
        <end position="24"/>
    </location>
</feature>
<dbReference type="Proteomes" id="UP001162162">
    <property type="component" value="Unassembled WGS sequence"/>
</dbReference>
<dbReference type="GO" id="GO:0006368">
    <property type="term" value="P:transcription elongation by RNA polymerase II"/>
    <property type="evidence" value="ECO:0007669"/>
    <property type="project" value="InterPro"/>
</dbReference>
<dbReference type="EMBL" id="JAPWTK010000268">
    <property type="protein sequence ID" value="KAJ8944078.1"/>
    <property type="molecule type" value="Genomic_DNA"/>
</dbReference>
<dbReference type="GO" id="GO:0070449">
    <property type="term" value="C:elongin complex"/>
    <property type="evidence" value="ECO:0007669"/>
    <property type="project" value="InterPro"/>
</dbReference>
<evidence type="ECO:0000313" key="2">
    <source>
        <dbReference type="EMBL" id="KAJ8944078.1"/>
    </source>
</evidence>
<feature type="compositionally biased region" description="Basic residues" evidence="1">
    <location>
        <begin position="64"/>
        <end position="78"/>
    </location>
</feature>
<name>A0AAV8Y002_9CUCU</name>
<evidence type="ECO:0000313" key="3">
    <source>
        <dbReference type="Proteomes" id="UP001162162"/>
    </source>
</evidence>